<dbReference type="GO" id="GO:0097730">
    <property type="term" value="C:non-motile cilium"/>
    <property type="evidence" value="ECO:0007669"/>
    <property type="project" value="EnsemblMetazoa"/>
</dbReference>
<sequence>MCTPCLLPITIVASKYDEFQNFESEKRRHLCQYLRFLAYFYGANLMMYSSKMEQFPKLVKNMTSHFAFGTVCPQGYMVDHNKPMFVKCGFDNFESIGMPPSAENFMGTASSPYHMWKDSFVSLYPQKSGTLDHDGQNSSKSDPMTDPTFREPNIDNLVEMKRKELENHIRQKRDREAAEARAAERISKINMR</sequence>
<dbReference type="GO" id="GO:0035869">
    <property type="term" value="C:ciliary transition zone"/>
    <property type="evidence" value="ECO:0007669"/>
    <property type="project" value="EnsemblMetazoa"/>
</dbReference>
<comment type="similarity">
    <text evidence="3">Belongs to the dynein light intermediate chain family.</text>
</comment>
<dbReference type="Proteomes" id="UP000005237">
    <property type="component" value="Unassembled WGS sequence"/>
</dbReference>
<dbReference type="GO" id="GO:0035735">
    <property type="term" value="P:intraciliary transport involved in cilium assembly"/>
    <property type="evidence" value="ECO:0007669"/>
    <property type="project" value="InterPro"/>
</dbReference>
<dbReference type="PANTHER" id="PTHR13236">
    <property type="entry name" value="DYNEIN 2 LIGHT INTERMEDIATE CHAIN, ISOFORM 2"/>
    <property type="match status" value="1"/>
</dbReference>
<dbReference type="PANTHER" id="PTHR13236:SF0">
    <property type="entry name" value="CYTOPLASMIC DYNEIN 2 LIGHT INTERMEDIATE CHAIN 1"/>
    <property type="match status" value="1"/>
</dbReference>
<evidence type="ECO:0000313" key="15">
    <source>
        <dbReference type="Proteomes" id="UP000005237"/>
    </source>
</evidence>
<evidence type="ECO:0000256" key="6">
    <source>
        <dbReference type="ARBA" id="ARBA00022701"/>
    </source>
</evidence>
<dbReference type="GO" id="GO:0005930">
    <property type="term" value="C:axoneme"/>
    <property type="evidence" value="ECO:0007669"/>
    <property type="project" value="EnsemblMetazoa"/>
</dbReference>
<evidence type="ECO:0000256" key="5">
    <source>
        <dbReference type="ARBA" id="ARBA00022490"/>
    </source>
</evidence>
<dbReference type="GO" id="GO:0005874">
    <property type="term" value="C:microtubule"/>
    <property type="evidence" value="ECO:0007669"/>
    <property type="project" value="UniProtKB-KW"/>
</dbReference>
<feature type="region of interest" description="Disordered" evidence="13">
    <location>
        <begin position="127"/>
        <end position="154"/>
    </location>
</feature>
<dbReference type="EnsemblMetazoa" id="CJA41183.1">
    <property type="protein sequence ID" value="CJA41183.1"/>
    <property type="gene ID" value="WBGene00217031"/>
</dbReference>
<reference evidence="14" key="2">
    <citation type="submission" date="2022-06" db="UniProtKB">
        <authorList>
            <consortium name="EnsemblMetazoa"/>
        </authorList>
    </citation>
    <scope>IDENTIFICATION</scope>
    <source>
        <strain evidence="14">DF5081</strain>
    </source>
</reference>
<keyword evidence="4" id="KW-0217">Developmental protein</keyword>
<evidence type="ECO:0000256" key="13">
    <source>
        <dbReference type="SAM" id="MobiDB-lite"/>
    </source>
</evidence>
<keyword evidence="6" id="KW-0493">Microtubule</keyword>
<evidence type="ECO:0000256" key="7">
    <source>
        <dbReference type="ARBA" id="ARBA00022794"/>
    </source>
</evidence>
<comment type="subcellular location">
    <subcellularLocation>
        <location evidence="1">Cell projection</location>
        <location evidence="1">Cilium</location>
    </subcellularLocation>
    <subcellularLocation>
        <location evidence="2">Cytoplasm</location>
        <location evidence="2">Cytoskeleton</location>
    </subcellularLocation>
</comment>
<evidence type="ECO:0000256" key="10">
    <source>
        <dbReference type="ARBA" id="ARBA00023175"/>
    </source>
</evidence>
<evidence type="ECO:0000256" key="8">
    <source>
        <dbReference type="ARBA" id="ARBA00023017"/>
    </source>
</evidence>
<keyword evidence="8" id="KW-0243">Dynein</keyword>
<dbReference type="GO" id="GO:0035721">
    <property type="term" value="P:intraciliary retrograde transport"/>
    <property type="evidence" value="ECO:0007669"/>
    <property type="project" value="EnsemblMetazoa"/>
</dbReference>
<keyword evidence="11" id="KW-0206">Cytoskeleton</keyword>
<accession>A0A8R1IYY7</accession>
<proteinExistence type="inferred from homology"/>
<keyword evidence="10" id="KW-0505">Motor protein</keyword>
<evidence type="ECO:0000256" key="11">
    <source>
        <dbReference type="ARBA" id="ARBA00023212"/>
    </source>
</evidence>
<reference evidence="15" key="1">
    <citation type="submission" date="2010-08" db="EMBL/GenBank/DDBJ databases">
        <authorList>
            <consortium name="Caenorhabditis japonica Sequencing Consortium"/>
            <person name="Wilson R.K."/>
        </authorList>
    </citation>
    <scope>NUCLEOTIDE SEQUENCE [LARGE SCALE GENOMIC DNA]</scope>
    <source>
        <strain evidence="15">DF5081</strain>
    </source>
</reference>
<evidence type="ECO:0008006" key="16">
    <source>
        <dbReference type="Google" id="ProtNLM"/>
    </source>
</evidence>
<evidence type="ECO:0000256" key="12">
    <source>
        <dbReference type="ARBA" id="ARBA00023273"/>
    </source>
</evidence>
<dbReference type="InterPro" id="IPR040045">
    <property type="entry name" value="DYNC2LI1"/>
</dbReference>
<dbReference type="AlphaFoldDB" id="A0A8R1IYY7"/>
<keyword evidence="12" id="KW-0966">Cell projection</keyword>
<dbReference type="GO" id="GO:0036064">
    <property type="term" value="C:ciliary basal body"/>
    <property type="evidence" value="ECO:0007669"/>
    <property type="project" value="EnsemblMetazoa"/>
</dbReference>
<keyword evidence="15" id="KW-1185">Reference proteome</keyword>
<evidence type="ECO:0000256" key="1">
    <source>
        <dbReference type="ARBA" id="ARBA00004138"/>
    </source>
</evidence>
<evidence type="ECO:0000256" key="4">
    <source>
        <dbReference type="ARBA" id="ARBA00022473"/>
    </source>
</evidence>
<keyword evidence="9" id="KW-0969">Cilium</keyword>
<evidence type="ECO:0000256" key="9">
    <source>
        <dbReference type="ARBA" id="ARBA00023069"/>
    </source>
</evidence>
<dbReference type="GO" id="GO:0045504">
    <property type="term" value="F:dynein heavy chain binding"/>
    <property type="evidence" value="ECO:0007669"/>
    <property type="project" value="TreeGrafter"/>
</dbReference>
<feature type="region of interest" description="Disordered" evidence="13">
    <location>
        <begin position="166"/>
        <end position="192"/>
    </location>
</feature>
<name>A0A8R1IYY7_CAEJA</name>
<keyword evidence="5" id="KW-0963">Cytoplasm</keyword>
<evidence type="ECO:0000256" key="3">
    <source>
        <dbReference type="ARBA" id="ARBA00006831"/>
    </source>
</evidence>
<evidence type="ECO:0000256" key="2">
    <source>
        <dbReference type="ARBA" id="ARBA00004245"/>
    </source>
</evidence>
<dbReference type="GO" id="GO:0097546">
    <property type="term" value="C:ciliary base"/>
    <property type="evidence" value="ECO:0007669"/>
    <property type="project" value="EnsemblMetazoa"/>
</dbReference>
<dbReference type="GO" id="GO:1905515">
    <property type="term" value="P:non-motile cilium assembly"/>
    <property type="evidence" value="ECO:0007669"/>
    <property type="project" value="EnsemblMetazoa"/>
</dbReference>
<evidence type="ECO:0000313" key="14">
    <source>
        <dbReference type="EnsemblMetazoa" id="CJA41183.1"/>
    </source>
</evidence>
<keyword evidence="7" id="KW-0970">Cilium biogenesis/degradation</keyword>
<organism evidence="14 15">
    <name type="scientific">Caenorhabditis japonica</name>
    <dbReference type="NCBI Taxonomy" id="281687"/>
    <lineage>
        <taxon>Eukaryota</taxon>
        <taxon>Metazoa</taxon>
        <taxon>Ecdysozoa</taxon>
        <taxon>Nematoda</taxon>
        <taxon>Chromadorea</taxon>
        <taxon>Rhabditida</taxon>
        <taxon>Rhabditina</taxon>
        <taxon>Rhabditomorpha</taxon>
        <taxon>Rhabditoidea</taxon>
        <taxon>Rhabditidae</taxon>
        <taxon>Peloderinae</taxon>
        <taxon>Caenorhabditis</taxon>
    </lineage>
</organism>
<protein>
    <recommendedName>
        <fullName evidence="16">Dynein light intermediate chain</fullName>
    </recommendedName>
</protein>
<dbReference type="GO" id="GO:0005868">
    <property type="term" value="C:cytoplasmic dynein complex"/>
    <property type="evidence" value="ECO:0007669"/>
    <property type="project" value="InterPro"/>
</dbReference>